<evidence type="ECO:0000313" key="3">
    <source>
        <dbReference type="Proteomes" id="UP000324800"/>
    </source>
</evidence>
<feature type="region of interest" description="Disordered" evidence="1">
    <location>
        <begin position="284"/>
        <end position="308"/>
    </location>
</feature>
<name>A0A5J4W0U1_9EUKA</name>
<feature type="compositionally biased region" description="Acidic residues" evidence="1">
    <location>
        <begin position="154"/>
        <end position="176"/>
    </location>
</feature>
<feature type="compositionally biased region" description="Basic and acidic residues" evidence="1">
    <location>
        <begin position="118"/>
        <end position="130"/>
    </location>
</feature>
<gene>
    <name evidence="2" type="ORF">EZS28_016028</name>
</gene>
<dbReference type="Proteomes" id="UP000324800">
    <property type="component" value="Unassembled WGS sequence"/>
</dbReference>
<feature type="region of interest" description="Disordered" evidence="1">
    <location>
        <begin position="118"/>
        <end position="200"/>
    </location>
</feature>
<dbReference type="EMBL" id="SNRW01003979">
    <property type="protein sequence ID" value="KAA6388448.1"/>
    <property type="molecule type" value="Genomic_DNA"/>
</dbReference>
<feature type="compositionally biased region" description="Basic and acidic residues" evidence="1">
    <location>
        <begin position="328"/>
        <end position="345"/>
    </location>
</feature>
<feature type="compositionally biased region" description="Basic and acidic residues" evidence="1">
    <location>
        <begin position="355"/>
        <end position="385"/>
    </location>
</feature>
<evidence type="ECO:0000256" key="1">
    <source>
        <dbReference type="SAM" id="MobiDB-lite"/>
    </source>
</evidence>
<dbReference type="InterPro" id="IPR011992">
    <property type="entry name" value="EF-hand-dom_pair"/>
</dbReference>
<proteinExistence type="predicted"/>
<feature type="compositionally biased region" description="Polar residues" evidence="1">
    <location>
        <begin position="131"/>
        <end position="141"/>
    </location>
</feature>
<dbReference type="AlphaFoldDB" id="A0A5J4W0U1"/>
<protein>
    <submittedName>
        <fullName evidence="2">Uncharacterized protein</fullName>
    </submittedName>
</protein>
<comment type="caution">
    <text evidence="2">The sequence shown here is derived from an EMBL/GenBank/DDBJ whole genome shotgun (WGS) entry which is preliminary data.</text>
</comment>
<dbReference type="OrthoDB" id="10601967at2759"/>
<accession>A0A5J4W0U1</accession>
<feature type="region of interest" description="Disordered" evidence="1">
    <location>
        <begin position="328"/>
        <end position="418"/>
    </location>
</feature>
<feature type="compositionally biased region" description="Basic and acidic residues" evidence="1">
    <location>
        <begin position="142"/>
        <end position="152"/>
    </location>
</feature>
<feature type="compositionally biased region" description="Polar residues" evidence="1">
    <location>
        <begin position="180"/>
        <end position="197"/>
    </location>
</feature>
<feature type="region of interest" description="Disordered" evidence="1">
    <location>
        <begin position="1"/>
        <end position="22"/>
    </location>
</feature>
<sequence length="418" mass="47895">MTMKQKPVNEPGALHFPPHLTGTGRPVELDKDEVQVAFDYLSRGKGFITKADIESVIKSIKPDVWSLYSDLIEEGEQVSLDALMKQMTSFEAGSFNAMRESFNLFRGKRSTALQRLMEGKTVSDKKKTDKQQPLQSAVQSNNKDKTSKRGVQDEGSDDEDDYDEQEDEQNIVDEADKDGINNQGSSPRKDQNQLQNATKRKIREKDIITTEDLVNIIRRVNPEGTLNDEDIEYLSHAPDLDGDGIFSYWDFCNLFQHFKDNGLPYGSPVLPSEVDLIVGVPPNQPPLSHIGRKPTEDGQLGETDSQRGMRMQLAELQKRRIWEEQERIKKAKEDEEERERAEKRAKLGLPPEGDEVPKVEEEEQLDPRYADIPELFEKKIFEKQKQQKKSKQPLSDQRKTQQDQKADKKDDEDDIDFT</sequence>
<evidence type="ECO:0000313" key="2">
    <source>
        <dbReference type="EMBL" id="KAA6388448.1"/>
    </source>
</evidence>
<feature type="compositionally biased region" description="Basic and acidic residues" evidence="1">
    <location>
        <begin position="396"/>
        <end position="409"/>
    </location>
</feature>
<dbReference type="SUPFAM" id="SSF47473">
    <property type="entry name" value="EF-hand"/>
    <property type="match status" value="1"/>
</dbReference>
<organism evidence="2 3">
    <name type="scientific">Streblomastix strix</name>
    <dbReference type="NCBI Taxonomy" id="222440"/>
    <lineage>
        <taxon>Eukaryota</taxon>
        <taxon>Metamonada</taxon>
        <taxon>Preaxostyla</taxon>
        <taxon>Oxymonadida</taxon>
        <taxon>Streblomastigidae</taxon>
        <taxon>Streblomastix</taxon>
    </lineage>
</organism>
<reference evidence="2 3" key="1">
    <citation type="submission" date="2019-03" db="EMBL/GenBank/DDBJ databases">
        <title>Single cell metagenomics reveals metabolic interactions within the superorganism composed of flagellate Streblomastix strix and complex community of Bacteroidetes bacteria on its surface.</title>
        <authorList>
            <person name="Treitli S.C."/>
            <person name="Kolisko M."/>
            <person name="Husnik F."/>
            <person name="Keeling P."/>
            <person name="Hampl V."/>
        </authorList>
    </citation>
    <scope>NUCLEOTIDE SEQUENCE [LARGE SCALE GENOMIC DNA]</scope>
    <source>
        <strain evidence="2">ST1C</strain>
    </source>
</reference>